<keyword evidence="2" id="KW-1185">Reference proteome</keyword>
<evidence type="ECO:0000313" key="2">
    <source>
        <dbReference type="Proteomes" id="UP000789524"/>
    </source>
</evidence>
<gene>
    <name evidence="1" type="ORF">DCHRY22_LOCUS425</name>
</gene>
<dbReference type="OrthoDB" id="7350898at2759"/>
<protein>
    <submittedName>
        <fullName evidence="1">(African queen) hypothetical protein</fullName>
    </submittedName>
</protein>
<proteinExistence type="predicted"/>
<accession>A0A8J2Q0F1</accession>
<sequence>MLLGPGAFLPRPEDRRQPPFLDQLYTSNGGCSTSMCHWVVAGVSSQWICGEEAGWPAAPPSGWWRSRPPPLYSCAMSRSRAAANRCHYARFSFCSAPALSRIMDLKHLARRAHRSRSLEKAQRCLLSPPLLIAV</sequence>
<organism evidence="1 2">
    <name type="scientific">Danaus chrysippus</name>
    <name type="common">African queen</name>
    <dbReference type="NCBI Taxonomy" id="151541"/>
    <lineage>
        <taxon>Eukaryota</taxon>
        <taxon>Metazoa</taxon>
        <taxon>Ecdysozoa</taxon>
        <taxon>Arthropoda</taxon>
        <taxon>Hexapoda</taxon>
        <taxon>Insecta</taxon>
        <taxon>Pterygota</taxon>
        <taxon>Neoptera</taxon>
        <taxon>Endopterygota</taxon>
        <taxon>Lepidoptera</taxon>
        <taxon>Glossata</taxon>
        <taxon>Ditrysia</taxon>
        <taxon>Papilionoidea</taxon>
        <taxon>Nymphalidae</taxon>
        <taxon>Danainae</taxon>
        <taxon>Danaini</taxon>
        <taxon>Danaina</taxon>
        <taxon>Danaus</taxon>
        <taxon>Anosia</taxon>
    </lineage>
</organism>
<dbReference type="Proteomes" id="UP000789524">
    <property type="component" value="Unassembled WGS sequence"/>
</dbReference>
<reference evidence="1" key="1">
    <citation type="submission" date="2021-09" db="EMBL/GenBank/DDBJ databases">
        <authorList>
            <person name="Martin H S."/>
        </authorList>
    </citation>
    <scope>NUCLEOTIDE SEQUENCE</scope>
</reference>
<dbReference type="EMBL" id="CAKASE010000043">
    <property type="protein sequence ID" value="CAG9558241.1"/>
    <property type="molecule type" value="Genomic_DNA"/>
</dbReference>
<dbReference type="AlphaFoldDB" id="A0A8J2Q0F1"/>
<comment type="caution">
    <text evidence="1">The sequence shown here is derived from an EMBL/GenBank/DDBJ whole genome shotgun (WGS) entry which is preliminary data.</text>
</comment>
<evidence type="ECO:0000313" key="1">
    <source>
        <dbReference type="EMBL" id="CAG9558241.1"/>
    </source>
</evidence>
<name>A0A8J2Q0F1_9NEOP</name>